<dbReference type="EMBL" id="JAEPQZ010000008">
    <property type="protein sequence ID" value="KAG2177737.1"/>
    <property type="molecule type" value="Genomic_DNA"/>
</dbReference>
<reference evidence="2" key="1">
    <citation type="submission" date="2020-12" db="EMBL/GenBank/DDBJ databases">
        <title>Metabolic potential, ecology and presence of endohyphal bacteria is reflected in genomic diversity of Mucoromycotina.</title>
        <authorList>
            <person name="Muszewska A."/>
            <person name="Okrasinska A."/>
            <person name="Steczkiewicz K."/>
            <person name="Drgas O."/>
            <person name="Orlowska M."/>
            <person name="Perlinska-Lenart U."/>
            <person name="Aleksandrzak-Piekarczyk T."/>
            <person name="Szatraj K."/>
            <person name="Zielenkiewicz U."/>
            <person name="Pilsyk S."/>
            <person name="Malc E."/>
            <person name="Mieczkowski P."/>
            <person name="Kruszewska J.S."/>
            <person name="Biernat P."/>
            <person name="Pawlowska J."/>
        </authorList>
    </citation>
    <scope>NUCLEOTIDE SEQUENCE</scope>
    <source>
        <strain evidence="2">WA0000067209</strain>
    </source>
</reference>
<dbReference type="OrthoDB" id="2158148at2759"/>
<feature type="compositionally biased region" description="Basic and acidic residues" evidence="1">
    <location>
        <begin position="285"/>
        <end position="299"/>
    </location>
</feature>
<dbReference type="AlphaFoldDB" id="A0A8H7PPB4"/>
<protein>
    <submittedName>
        <fullName evidence="2">Uncharacterized protein</fullName>
    </submittedName>
</protein>
<proteinExistence type="predicted"/>
<feature type="compositionally biased region" description="Polar residues" evidence="1">
    <location>
        <begin position="17"/>
        <end position="26"/>
    </location>
</feature>
<keyword evidence="3" id="KW-1185">Reference proteome</keyword>
<feature type="compositionally biased region" description="Polar residues" evidence="1">
    <location>
        <begin position="376"/>
        <end position="387"/>
    </location>
</feature>
<feature type="region of interest" description="Disordered" evidence="1">
    <location>
        <begin position="322"/>
        <end position="548"/>
    </location>
</feature>
<dbReference type="Proteomes" id="UP000654370">
    <property type="component" value="Unassembled WGS sequence"/>
</dbReference>
<feature type="compositionally biased region" description="Low complexity" evidence="1">
    <location>
        <begin position="388"/>
        <end position="420"/>
    </location>
</feature>
<feature type="region of interest" description="Disordered" evidence="1">
    <location>
        <begin position="1"/>
        <end position="26"/>
    </location>
</feature>
<evidence type="ECO:0000313" key="2">
    <source>
        <dbReference type="EMBL" id="KAG2177737.1"/>
    </source>
</evidence>
<feature type="region of interest" description="Disordered" evidence="1">
    <location>
        <begin position="268"/>
        <end position="306"/>
    </location>
</feature>
<comment type="caution">
    <text evidence="2">The sequence shown here is derived from an EMBL/GenBank/DDBJ whole genome shotgun (WGS) entry which is preliminary data.</text>
</comment>
<evidence type="ECO:0000256" key="1">
    <source>
        <dbReference type="SAM" id="MobiDB-lite"/>
    </source>
</evidence>
<organism evidence="2 3">
    <name type="scientific">Mortierella isabellina</name>
    <name type="common">Filamentous fungus</name>
    <name type="synonym">Umbelopsis isabellina</name>
    <dbReference type="NCBI Taxonomy" id="91625"/>
    <lineage>
        <taxon>Eukaryota</taxon>
        <taxon>Fungi</taxon>
        <taxon>Fungi incertae sedis</taxon>
        <taxon>Mucoromycota</taxon>
        <taxon>Mucoromycotina</taxon>
        <taxon>Umbelopsidomycetes</taxon>
        <taxon>Umbelopsidales</taxon>
        <taxon>Umbelopsidaceae</taxon>
        <taxon>Umbelopsis</taxon>
    </lineage>
</organism>
<sequence length="548" mass="60560">MNTSSSNHVTHSTLLSQPYTPMTRSSYSNQQSLHFHSAAANGASRMDLALGPSSAPSQPLNAIFPPFEHSLKSVNIGSWVARKKPLDPKPVVTEDNDSSWRDVYRNIKCMDQLYDATFYSWLKSEDNVLVTAVYLHRIANEYPLVRIINALKWLISDWRLESISILVRHVTVDWSDEVGDLRRAHLLRHLTHSWATQYTATLITTILATPPYQASTNQQRERFLRAFAQDWDFSKLSEFFMYLQSRANVDYKVKCVMLQEAARKERETLGAKLSKKRGASSAHIPEFRNSDISLHHEVDVPPSSANGEEVLSVISAEKMRSLDASETTNNTSKVSGLDSVQAATPVAVTDENTQTRRHHRRTSSNDVTDIKRLRLSTPNFDNANEETSNASGLSSSTSSLVRLGNNATAASGQGSSTANNTRRAATPDHRSSSSSSFNCELPSSSQSSRPVRHGIPNDMNSTPSTPSQRSPTSSAVTPTTAFSRHHHHYHPYASATHATTNSTSRRRSSSGASTSSSNNVAPSEVITSKVDEECEMEDVATSKRRALI</sequence>
<feature type="compositionally biased region" description="Low complexity" evidence="1">
    <location>
        <begin position="461"/>
        <end position="482"/>
    </location>
</feature>
<feature type="compositionally biased region" description="Low complexity" evidence="1">
    <location>
        <begin position="493"/>
        <end position="521"/>
    </location>
</feature>
<gene>
    <name evidence="2" type="ORF">INT43_002984</name>
</gene>
<feature type="compositionally biased region" description="Polar residues" evidence="1">
    <location>
        <begin position="432"/>
        <end position="449"/>
    </location>
</feature>
<accession>A0A8H7PPB4</accession>
<feature type="compositionally biased region" description="Low complexity" evidence="1">
    <location>
        <begin position="1"/>
        <end position="16"/>
    </location>
</feature>
<name>A0A8H7PPB4_MORIS</name>
<feature type="compositionally biased region" description="Polar residues" evidence="1">
    <location>
        <begin position="324"/>
        <end position="334"/>
    </location>
</feature>
<evidence type="ECO:0000313" key="3">
    <source>
        <dbReference type="Proteomes" id="UP000654370"/>
    </source>
</evidence>